<evidence type="ECO:0000256" key="3">
    <source>
        <dbReference type="ARBA" id="ARBA00004273"/>
    </source>
</evidence>
<evidence type="ECO:0000256" key="2">
    <source>
        <dbReference type="ARBA" id="ARBA00004170"/>
    </source>
</evidence>
<evidence type="ECO:0000256" key="7">
    <source>
        <dbReference type="ARBA" id="ARBA00022679"/>
    </source>
</evidence>
<name>A0A2B4RYK5_STYPI</name>
<dbReference type="Proteomes" id="UP000225706">
    <property type="component" value="Unassembled WGS sequence"/>
</dbReference>
<keyword evidence="24" id="KW-1185">Reference proteome</keyword>
<keyword evidence="13" id="KW-0472">Membrane</keyword>
<dbReference type="OrthoDB" id="10263824at2759"/>
<feature type="domain" description="Aminotransferase class I/classII large" evidence="21">
    <location>
        <begin position="208"/>
        <end position="554"/>
    </location>
</feature>
<evidence type="ECO:0000256" key="10">
    <source>
        <dbReference type="ARBA" id="ARBA00022946"/>
    </source>
</evidence>
<dbReference type="GO" id="GO:0005759">
    <property type="term" value="C:mitochondrial matrix"/>
    <property type="evidence" value="ECO:0007669"/>
    <property type="project" value="InterPro"/>
</dbReference>
<dbReference type="InterPro" id="IPR004839">
    <property type="entry name" value="Aminotransferase_I/II_large"/>
</dbReference>
<keyword evidence="10" id="KW-0809">Transit peptide</keyword>
<dbReference type="InterPro" id="IPR015424">
    <property type="entry name" value="PyrdxlP-dep_Trfase"/>
</dbReference>
<evidence type="ECO:0000256" key="9">
    <source>
        <dbReference type="ARBA" id="ARBA00022898"/>
    </source>
</evidence>
<dbReference type="Pfam" id="PF00155">
    <property type="entry name" value="Aminotran_1_2"/>
    <property type="match status" value="1"/>
</dbReference>
<evidence type="ECO:0000256" key="15">
    <source>
        <dbReference type="ARBA" id="ARBA00031691"/>
    </source>
</evidence>
<dbReference type="InterPro" id="IPR015421">
    <property type="entry name" value="PyrdxlP-dep_Trfase_major"/>
</dbReference>
<evidence type="ECO:0000256" key="12">
    <source>
        <dbReference type="ARBA" id="ARBA00023133"/>
    </source>
</evidence>
<dbReference type="Pfam" id="PF09029">
    <property type="entry name" value="Preseq_ALAS"/>
    <property type="match status" value="1"/>
</dbReference>
<keyword evidence="9 19" id="KW-0663">Pyridoxal phosphate</keyword>
<proteinExistence type="inferred from homology"/>
<keyword evidence="7 20" id="KW-0808">Transferase</keyword>
<evidence type="ECO:0000256" key="20">
    <source>
        <dbReference type="RuleBase" id="RU910713"/>
    </source>
</evidence>
<evidence type="ECO:0000256" key="17">
    <source>
        <dbReference type="ARBA" id="ARBA00032773"/>
    </source>
</evidence>
<dbReference type="PROSITE" id="PS00599">
    <property type="entry name" value="AA_TRANSFER_CLASS_2"/>
    <property type="match status" value="1"/>
</dbReference>
<dbReference type="CDD" id="cd06454">
    <property type="entry name" value="KBL_like"/>
    <property type="match status" value="1"/>
</dbReference>
<dbReference type="InterPro" id="IPR050087">
    <property type="entry name" value="AON_synthase_class-II"/>
</dbReference>
<dbReference type="EC" id="2.3.1.37" evidence="6 20"/>
<keyword evidence="14 20" id="KW-0012">Acyltransferase</keyword>
<accession>A0A2B4RYK5</accession>
<evidence type="ECO:0000313" key="23">
    <source>
        <dbReference type="EMBL" id="PFX21407.1"/>
    </source>
</evidence>
<evidence type="ECO:0000256" key="6">
    <source>
        <dbReference type="ARBA" id="ARBA00013257"/>
    </source>
</evidence>
<evidence type="ECO:0000256" key="14">
    <source>
        <dbReference type="ARBA" id="ARBA00023315"/>
    </source>
</evidence>
<evidence type="ECO:0000256" key="18">
    <source>
        <dbReference type="ARBA" id="ARBA00049013"/>
    </source>
</evidence>
<dbReference type="GO" id="GO:0003870">
    <property type="term" value="F:5-aminolevulinate synthase activity"/>
    <property type="evidence" value="ECO:0007669"/>
    <property type="project" value="UniProtKB-EC"/>
</dbReference>
<dbReference type="UniPathway" id="UPA00251">
    <property type="reaction ID" value="UER00375"/>
</dbReference>
<dbReference type="PANTHER" id="PTHR13693">
    <property type="entry name" value="CLASS II AMINOTRANSFERASE/8-AMINO-7-OXONONANOATE SYNTHASE"/>
    <property type="match status" value="1"/>
</dbReference>
<dbReference type="Gene3D" id="3.40.640.10">
    <property type="entry name" value="Type I PLP-dependent aspartate aminotransferase-like (Major domain)"/>
    <property type="match status" value="1"/>
</dbReference>
<organism evidence="23 24">
    <name type="scientific">Stylophora pistillata</name>
    <name type="common">Smooth cauliflower coral</name>
    <dbReference type="NCBI Taxonomy" id="50429"/>
    <lineage>
        <taxon>Eukaryota</taxon>
        <taxon>Metazoa</taxon>
        <taxon>Cnidaria</taxon>
        <taxon>Anthozoa</taxon>
        <taxon>Hexacorallia</taxon>
        <taxon>Scleractinia</taxon>
        <taxon>Astrocoeniina</taxon>
        <taxon>Pocilloporidae</taxon>
        <taxon>Stylophora</taxon>
    </lineage>
</organism>
<evidence type="ECO:0000256" key="11">
    <source>
        <dbReference type="ARBA" id="ARBA00023128"/>
    </source>
</evidence>
<comment type="subcellular location">
    <subcellularLocation>
        <location evidence="2">Membrane</location>
        <topology evidence="2">Peripheral membrane protein</topology>
    </subcellularLocation>
    <subcellularLocation>
        <location evidence="3">Mitochondrion inner membrane</location>
    </subcellularLocation>
</comment>
<dbReference type="NCBIfam" id="TIGR01821">
    <property type="entry name" value="5aminolev_synth"/>
    <property type="match status" value="1"/>
</dbReference>
<dbReference type="EMBL" id="LSMT01000278">
    <property type="protein sequence ID" value="PFX21407.1"/>
    <property type="molecule type" value="Genomic_DNA"/>
</dbReference>
<dbReference type="InterPro" id="IPR015118">
    <property type="entry name" value="5aminolev_synth_preseq"/>
</dbReference>
<evidence type="ECO:0000313" key="24">
    <source>
        <dbReference type="Proteomes" id="UP000225706"/>
    </source>
</evidence>
<dbReference type="GO" id="GO:0030170">
    <property type="term" value="F:pyridoxal phosphate binding"/>
    <property type="evidence" value="ECO:0007669"/>
    <property type="project" value="UniProtKB-UniRule"/>
</dbReference>
<comment type="pathway">
    <text evidence="4 20">Porphyrin-containing compound metabolism; protoporphyrin-IX biosynthesis; 5-aminolevulinate from glycine: step 1/1.</text>
</comment>
<keyword evidence="8" id="KW-0999">Mitochondrion inner membrane</keyword>
<evidence type="ECO:0000256" key="16">
    <source>
        <dbReference type="ARBA" id="ARBA00031945"/>
    </source>
</evidence>
<comment type="catalytic activity">
    <reaction evidence="18">
        <text>succinyl-CoA + glycine + H(+) = 5-aminolevulinate + CO2 + CoA</text>
        <dbReference type="Rhea" id="RHEA:12921"/>
        <dbReference type="ChEBI" id="CHEBI:15378"/>
        <dbReference type="ChEBI" id="CHEBI:16526"/>
        <dbReference type="ChEBI" id="CHEBI:57287"/>
        <dbReference type="ChEBI" id="CHEBI:57292"/>
        <dbReference type="ChEBI" id="CHEBI:57305"/>
        <dbReference type="ChEBI" id="CHEBI:356416"/>
        <dbReference type="EC" id="2.3.1.37"/>
    </reaction>
    <physiologicalReaction direction="left-to-right" evidence="18">
        <dbReference type="Rhea" id="RHEA:12922"/>
    </physiologicalReaction>
</comment>
<dbReference type="GO" id="GO:0005743">
    <property type="term" value="C:mitochondrial inner membrane"/>
    <property type="evidence" value="ECO:0007669"/>
    <property type="project" value="UniProtKB-SubCell"/>
</dbReference>
<comment type="caution">
    <text evidence="23">The sequence shown here is derived from an EMBL/GenBank/DDBJ whole genome shotgun (WGS) entry which is preliminary data.</text>
</comment>
<evidence type="ECO:0000256" key="4">
    <source>
        <dbReference type="ARBA" id="ARBA00005029"/>
    </source>
</evidence>
<evidence type="ECO:0000256" key="19">
    <source>
        <dbReference type="RuleBase" id="RU003693"/>
    </source>
</evidence>
<dbReference type="InterPro" id="IPR001917">
    <property type="entry name" value="Aminotrans_II_pyridoxalP_BS"/>
</dbReference>
<protein>
    <recommendedName>
        <fullName evidence="6 20">5-aminolevulinate synthase</fullName>
        <ecNumber evidence="6 20">2.3.1.37</ecNumber>
    </recommendedName>
    <alternativeName>
        <fullName evidence="15 20">5-aminolevulinic acid synthase</fullName>
    </alternativeName>
    <alternativeName>
        <fullName evidence="16 20">Delta-ALA synthase</fullName>
    </alternativeName>
    <alternativeName>
        <fullName evidence="17 20">Delta-aminolevulinate synthase</fullName>
    </alternativeName>
</protein>
<dbReference type="GO" id="GO:0006782">
    <property type="term" value="P:protoporphyrinogen IX biosynthetic process"/>
    <property type="evidence" value="ECO:0007669"/>
    <property type="project" value="UniProtKB-UniRule"/>
</dbReference>
<dbReference type="Gene3D" id="3.90.1150.10">
    <property type="entry name" value="Aspartate Aminotransferase, domain 1"/>
    <property type="match status" value="1"/>
</dbReference>
<evidence type="ECO:0000256" key="5">
    <source>
        <dbReference type="ARBA" id="ARBA00008392"/>
    </source>
</evidence>
<comment type="similarity">
    <text evidence="5 19">Belongs to the class-II pyridoxal-phosphate-dependent aminotransferase family.</text>
</comment>
<dbReference type="AlphaFoldDB" id="A0A2B4RYK5"/>
<evidence type="ECO:0000256" key="8">
    <source>
        <dbReference type="ARBA" id="ARBA00022792"/>
    </source>
</evidence>
<dbReference type="PANTHER" id="PTHR13693:SF102">
    <property type="entry name" value="2-AMINO-3-KETOBUTYRATE COENZYME A LIGASE, MITOCHONDRIAL"/>
    <property type="match status" value="1"/>
</dbReference>
<reference evidence="24" key="1">
    <citation type="journal article" date="2017" name="bioRxiv">
        <title>Comparative analysis of the genomes of Stylophora pistillata and Acropora digitifera provides evidence for extensive differences between species of corals.</title>
        <authorList>
            <person name="Voolstra C.R."/>
            <person name="Li Y."/>
            <person name="Liew Y.J."/>
            <person name="Baumgarten S."/>
            <person name="Zoccola D."/>
            <person name="Flot J.-F."/>
            <person name="Tambutte S."/>
            <person name="Allemand D."/>
            <person name="Aranda M."/>
        </authorList>
    </citation>
    <scope>NUCLEOTIDE SEQUENCE [LARGE SCALE GENOMIC DNA]</scope>
</reference>
<evidence type="ECO:0000256" key="1">
    <source>
        <dbReference type="ARBA" id="ARBA00001933"/>
    </source>
</evidence>
<evidence type="ECO:0000256" key="13">
    <source>
        <dbReference type="ARBA" id="ARBA00023136"/>
    </source>
</evidence>
<dbReference type="SUPFAM" id="SSF53383">
    <property type="entry name" value="PLP-dependent transferases"/>
    <property type="match status" value="1"/>
</dbReference>
<feature type="domain" description="5-aminolevulinate synthase presequence" evidence="22">
    <location>
        <begin position="3"/>
        <end position="109"/>
    </location>
</feature>
<comment type="cofactor">
    <cofactor evidence="1 19">
        <name>pyridoxal 5'-phosphate</name>
        <dbReference type="ChEBI" id="CHEBI:597326"/>
    </cofactor>
</comment>
<keyword evidence="12 20" id="KW-0350">Heme biosynthesis</keyword>
<gene>
    <name evidence="23" type="primary">Alas1</name>
    <name evidence="23" type="ORF">AWC38_SpisGene14096</name>
</gene>
<evidence type="ECO:0000259" key="21">
    <source>
        <dbReference type="Pfam" id="PF00155"/>
    </source>
</evidence>
<dbReference type="InterPro" id="IPR015422">
    <property type="entry name" value="PyrdxlP-dep_Trfase_small"/>
</dbReference>
<dbReference type="STRING" id="50429.A0A2B4RYK5"/>
<keyword evidence="11" id="KW-0496">Mitochondrion</keyword>
<dbReference type="FunFam" id="3.40.640.10:FF:000006">
    <property type="entry name" value="5-aminolevulinate synthase, mitochondrial"/>
    <property type="match status" value="1"/>
</dbReference>
<dbReference type="InterPro" id="IPR010961">
    <property type="entry name" value="4pyrrol_synth_NH2levulA_synth"/>
</dbReference>
<sequence length="597" mass="65356">MELAKKCPFLARVPSSFVRKARGPVLVSYAERCPVMSEVLNKTDEIPDKNEGAKTHGAATSAKAGKCPVMHNATEVNNNELVTCACEYQEGTGKKDTTLESAGKCPFSSGKLVVDAVQKIHPTPAMIAGNVFPQVTGVRQLVTMPLAVQGPAPSIEAFQSHFDYDRFFLDEIEKKKMDNTYRIFKRVNRLAETFPLAKDYRDSLDGKDVSVWCSNDYLGMSRHPEVLKTARETIDKHGVGAGGTRNISGTSSYHETLEKKLAEIHKKEAALLFTSCYVANDTTLFTLARQLPGCLIFSDAGNHASMIQGIRNSGAKKFIFRHNDVEHLEQLLEQADPEEPKIVAFETVHSMTGDVCPLEELCDVAHKYGALTFVDEVHAVGMYGDNGAGIGDRDNILHKMDIISGTLGKAFGSIGGYIAASAALVDNVRSYGSGFIFTTSLPPVTVNSAITSVNILASDEGRRLREKHQSAVRTLRNKLVKAGLPVVYAPSQIIPVHVGDAAKCTAISNEMLTKYGMYVQSINYPTVERGKERLRIAPTPEHNEAMMDKFTEALVKAWKDNGMRFLTPHCTTACDCQERCITYGELDCNKYASQVGA</sequence>
<evidence type="ECO:0000259" key="22">
    <source>
        <dbReference type="Pfam" id="PF09029"/>
    </source>
</evidence>